<gene>
    <name evidence="3" type="primary">LOC104750427</name>
</gene>
<dbReference type="RefSeq" id="XP_010470520.1">
    <property type="nucleotide sequence ID" value="XM_010472218.1"/>
</dbReference>
<protein>
    <submittedName>
        <fullName evidence="3">Uncharacterized protein LOC104750427 isoform X1</fullName>
    </submittedName>
</protein>
<reference evidence="2" key="1">
    <citation type="journal article" date="2014" name="Nat. Commun.">
        <title>The emerging biofuel crop Camelina sativa retains a highly undifferentiated hexaploid genome structure.</title>
        <authorList>
            <person name="Kagale S."/>
            <person name="Koh C."/>
            <person name="Nixon J."/>
            <person name="Bollina V."/>
            <person name="Clarke W.E."/>
            <person name="Tuteja R."/>
            <person name="Spillane C."/>
            <person name="Robinson S.J."/>
            <person name="Links M.G."/>
            <person name="Clarke C."/>
            <person name="Higgins E.E."/>
            <person name="Huebert T."/>
            <person name="Sharpe A.G."/>
            <person name="Parkin I.A."/>
        </authorList>
    </citation>
    <scope>NUCLEOTIDE SEQUENCE [LARGE SCALE GENOMIC DNA]</scope>
    <source>
        <strain evidence="2">cv. DH55</strain>
    </source>
</reference>
<dbReference type="PANTHER" id="PTHR31973:SF187">
    <property type="entry name" value="MUTATOR TRANSPOSASE MUDRA PROTEIN"/>
    <property type="match status" value="1"/>
</dbReference>
<dbReference type="PANTHER" id="PTHR31973">
    <property type="entry name" value="POLYPROTEIN, PUTATIVE-RELATED"/>
    <property type="match status" value="1"/>
</dbReference>
<feature type="compositionally biased region" description="Basic residues" evidence="1">
    <location>
        <begin position="17"/>
        <end position="28"/>
    </location>
</feature>
<evidence type="ECO:0000313" key="3">
    <source>
        <dbReference type="RefSeq" id="XP_010470520.1"/>
    </source>
</evidence>
<organism evidence="2 3">
    <name type="scientific">Camelina sativa</name>
    <name type="common">False flax</name>
    <name type="synonym">Myagrum sativum</name>
    <dbReference type="NCBI Taxonomy" id="90675"/>
    <lineage>
        <taxon>Eukaryota</taxon>
        <taxon>Viridiplantae</taxon>
        <taxon>Streptophyta</taxon>
        <taxon>Embryophyta</taxon>
        <taxon>Tracheophyta</taxon>
        <taxon>Spermatophyta</taxon>
        <taxon>Magnoliopsida</taxon>
        <taxon>eudicotyledons</taxon>
        <taxon>Gunneridae</taxon>
        <taxon>Pentapetalae</taxon>
        <taxon>rosids</taxon>
        <taxon>malvids</taxon>
        <taxon>Brassicales</taxon>
        <taxon>Brassicaceae</taxon>
        <taxon>Camelineae</taxon>
        <taxon>Camelina</taxon>
    </lineage>
</organism>
<sequence>MAKTRSNVVEGNPPGRNFRRSNLRPSKKRVGESKRSSQKRSTKRKLMVDSETVDMDPPSDRDEMDPPSDNDDDGYGGIAEETCRDLSVFFGEDGRNDDCEVDEDIGDVYAWDEEKIPDPLSSDEENEEEMRPSEVYREDVDPEELLQLGKTFFDAADFKHACLRYTLKTRYNIKFYRCSSLKMAAKCAATMREDEDPCPWKIYCSYEKSKQKLQINTYVNVHRCEISGESKMLNRSAIADLFSERLRLNPKLKPLEIQAEILREYHLEAKENSCIKAKKKVMKERRKTHEANFDRIWDYQAEVLKKNPGSTFEIETIPGTTVGSKQRFYRLYICFHAQKESWKKTYRLICFHIVSNMFVSLLVGFGESNNHSSSRSRA</sequence>
<feature type="region of interest" description="Disordered" evidence="1">
    <location>
        <begin position="113"/>
        <end position="137"/>
    </location>
</feature>
<dbReference type="Proteomes" id="UP000694864">
    <property type="component" value="Chromosome 16"/>
</dbReference>
<proteinExistence type="predicted"/>
<feature type="compositionally biased region" description="Acidic residues" evidence="1">
    <location>
        <begin position="62"/>
        <end position="74"/>
    </location>
</feature>
<feature type="compositionally biased region" description="Basic residues" evidence="1">
    <location>
        <begin position="36"/>
        <end position="45"/>
    </location>
</feature>
<name>A0ABM0WFW4_CAMSA</name>
<evidence type="ECO:0000313" key="2">
    <source>
        <dbReference type="Proteomes" id="UP000694864"/>
    </source>
</evidence>
<keyword evidence="2" id="KW-1185">Reference proteome</keyword>
<evidence type="ECO:0000256" key="1">
    <source>
        <dbReference type="SAM" id="MobiDB-lite"/>
    </source>
</evidence>
<accession>A0ABM0WFW4</accession>
<dbReference type="GeneID" id="104750427"/>
<feature type="region of interest" description="Disordered" evidence="1">
    <location>
        <begin position="1"/>
        <end position="78"/>
    </location>
</feature>
<reference evidence="3" key="2">
    <citation type="submission" date="2025-08" db="UniProtKB">
        <authorList>
            <consortium name="RefSeq"/>
        </authorList>
    </citation>
    <scope>IDENTIFICATION</scope>
    <source>
        <tissue evidence="3">Leaf</tissue>
    </source>
</reference>